<accession>A0ABQ5VMB9</accession>
<name>A0ABQ5VMB9_9RHOB</name>
<organism evidence="4 5">
    <name type="scientific">Sulfitobacter pacificus</name>
    <dbReference type="NCBI Taxonomy" id="1499314"/>
    <lineage>
        <taxon>Bacteria</taxon>
        <taxon>Pseudomonadati</taxon>
        <taxon>Pseudomonadota</taxon>
        <taxon>Alphaproteobacteria</taxon>
        <taxon>Rhodobacterales</taxon>
        <taxon>Roseobacteraceae</taxon>
        <taxon>Sulfitobacter</taxon>
    </lineage>
</organism>
<sequence>MTGQRLEGKRALVTAAGQGIGRASAIAMAKEGAEVFATDVNMELLSTIRDQNLENIRIFELDVRSNDSVKKGIAQAAPDILFNCAGFVHHGTVLDATDAEFDFAIDLNLRAMMRTIRAALPGMLERGSGSIINMSSAAGSIIGAPNRFIYGTTKAAVVGLTKSVAVDYVKQGIRCNCICPGTVESPSWHDRVTALGKELGSYEAAMAQFVARQPMGRVATAEEIAALVVYLAADESAFTTGHTHIIDGGWSGQ</sequence>
<evidence type="ECO:0000313" key="5">
    <source>
        <dbReference type="Proteomes" id="UP001161388"/>
    </source>
</evidence>
<dbReference type="PANTHER" id="PTHR43477:SF4">
    <property type="entry name" value="DEHYDROGENASE_REDUCTASE SDR FAMILY MEMBER 6"/>
    <property type="match status" value="1"/>
</dbReference>
<dbReference type="Proteomes" id="UP001161388">
    <property type="component" value="Unassembled WGS sequence"/>
</dbReference>
<evidence type="ECO:0000256" key="1">
    <source>
        <dbReference type="ARBA" id="ARBA00006484"/>
    </source>
</evidence>
<dbReference type="Pfam" id="PF13561">
    <property type="entry name" value="adh_short_C2"/>
    <property type="match status" value="1"/>
</dbReference>
<reference evidence="4" key="1">
    <citation type="journal article" date="2014" name="Int. J. Syst. Evol. Microbiol.">
        <title>Complete genome of a new Firmicutes species belonging to the dominant human colonic microbiota ('Ruminococcus bicirculans') reveals two chromosomes and a selective capacity to utilize plant glucans.</title>
        <authorList>
            <consortium name="NISC Comparative Sequencing Program"/>
            <person name="Wegmann U."/>
            <person name="Louis P."/>
            <person name="Goesmann A."/>
            <person name="Henrissat B."/>
            <person name="Duncan S.H."/>
            <person name="Flint H.J."/>
        </authorList>
    </citation>
    <scope>NUCLEOTIDE SEQUENCE</scope>
    <source>
        <strain evidence="4">NBRC 109915</strain>
    </source>
</reference>
<dbReference type="PRINTS" id="PR00081">
    <property type="entry name" value="GDHRDH"/>
</dbReference>
<dbReference type="Gene3D" id="3.40.50.720">
    <property type="entry name" value="NAD(P)-binding Rossmann-like Domain"/>
    <property type="match status" value="1"/>
</dbReference>
<evidence type="ECO:0000256" key="2">
    <source>
        <dbReference type="ARBA" id="ARBA00023002"/>
    </source>
</evidence>
<comment type="similarity">
    <text evidence="1">Belongs to the short-chain dehydrogenases/reductases (SDR) family.</text>
</comment>
<comment type="caution">
    <text evidence="4">The sequence shown here is derived from an EMBL/GenBank/DDBJ whole genome shotgun (WGS) entry which is preliminary data.</text>
</comment>
<dbReference type="InterPro" id="IPR036291">
    <property type="entry name" value="NAD(P)-bd_dom_sf"/>
</dbReference>
<gene>
    <name evidence="4" type="primary">ucpA1</name>
    <name evidence="4" type="ORF">GCM10007927_30800</name>
</gene>
<evidence type="ECO:0000313" key="4">
    <source>
        <dbReference type="EMBL" id="GLQ28277.1"/>
    </source>
</evidence>
<proteinExistence type="inferred from homology"/>
<keyword evidence="2" id="KW-0560">Oxidoreductase</keyword>
<reference evidence="4" key="2">
    <citation type="submission" date="2023-01" db="EMBL/GenBank/DDBJ databases">
        <title>Draft genome sequence of Sulfitobacter pacificus strain NBRC 109915.</title>
        <authorList>
            <person name="Sun Q."/>
            <person name="Mori K."/>
        </authorList>
    </citation>
    <scope>NUCLEOTIDE SEQUENCE</scope>
    <source>
        <strain evidence="4">NBRC 109915</strain>
    </source>
</reference>
<dbReference type="PROSITE" id="PS00061">
    <property type="entry name" value="ADH_SHORT"/>
    <property type="match status" value="1"/>
</dbReference>
<keyword evidence="5" id="KW-1185">Reference proteome</keyword>
<evidence type="ECO:0000256" key="3">
    <source>
        <dbReference type="ARBA" id="ARBA00023027"/>
    </source>
</evidence>
<dbReference type="PRINTS" id="PR00080">
    <property type="entry name" value="SDRFAMILY"/>
</dbReference>
<dbReference type="EMBL" id="BSNL01000001">
    <property type="protein sequence ID" value="GLQ28277.1"/>
    <property type="molecule type" value="Genomic_DNA"/>
</dbReference>
<dbReference type="SUPFAM" id="SSF51735">
    <property type="entry name" value="NAD(P)-binding Rossmann-fold domains"/>
    <property type="match status" value="1"/>
</dbReference>
<dbReference type="InterPro" id="IPR002347">
    <property type="entry name" value="SDR_fam"/>
</dbReference>
<dbReference type="InterPro" id="IPR051122">
    <property type="entry name" value="SDR_DHRS6-like"/>
</dbReference>
<protein>
    <submittedName>
        <fullName evidence="4">Oxidoreductase</fullName>
    </submittedName>
</protein>
<dbReference type="PANTHER" id="PTHR43477">
    <property type="entry name" value="DIHYDROANTICAPSIN 7-DEHYDROGENASE"/>
    <property type="match status" value="1"/>
</dbReference>
<keyword evidence="3" id="KW-0520">NAD</keyword>
<dbReference type="InterPro" id="IPR020904">
    <property type="entry name" value="Sc_DH/Rdtase_CS"/>
</dbReference>
<dbReference type="RefSeq" id="WP_284374705.1">
    <property type="nucleotide sequence ID" value="NZ_BAABWP010000002.1"/>
</dbReference>